<dbReference type="EnsemblMetazoa" id="ENSAATROPT006185">
    <property type="protein sequence ID" value="ENSAATROPP005634"/>
    <property type="gene ID" value="ENSAATROPG005009"/>
</dbReference>
<dbReference type="AlphaFoldDB" id="A0AAG5D431"/>
<evidence type="ECO:0000313" key="1">
    <source>
        <dbReference type="EnsemblMetazoa" id="ENSAATROPP005634"/>
    </source>
</evidence>
<sequence>MCTTNQRQRRYGTEVRQLFQKTSHITILFYHMQRDGNGYSYAEKEQKTDHRSTEHTFLFRNNW</sequence>
<proteinExistence type="predicted"/>
<name>A0AAG5D431_ANOAO</name>
<organism evidence="1 2">
    <name type="scientific">Anopheles atroparvus</name>
    <name type="common">European mosquito</name>
    <dbReference type="NCBI Taxonomy" id="41427"/>
    <lineage>
        <taxon>Eukaryota</taxon>
        <taxon>Metazoa</taxon>
        <taxon>Ecdysozoa</taxon>
        <taxon>Arthropoda</taxon>
        <taxon>Hexapoda</taxon>
        <taxon>Insecta</taxon>
        <taxon>Pterygota</taxon>
        <taxon>Neoptera</taxon>
        <taxon>Endopterygota</taxon>
        <taxon>Diptera</taxon>
        <taxon>Nematocera</taxon>
        <taxon>Culicoidea</taxon>
        <taxon>Culicidae</taxon>
        <taxon>Anophelinae</taxon>
        <taxon>Anopheles</taxon>
    </lineage>
</organism>
<reference evidence="1" key="1">
    <citation type="submission" date="2024-04" db="UniProtKB">
        <authorList>
            <consortium name="EnsemblMetazoa"/>
        </authorList>
    </citation>
    <scope>IDENTIFICATION</scope>
    <source>
        <strain evidence="1">EBRO</strain>
    </source>
</reference>
<dbReference type="Proteomes" id="UP000075880">
    <property type="component" value="Unassembled WGS sequence"/>
</dbReference>
<protein>
    <submittedName>
        <fullName evidence="1">Uncharacterized protein</fullName>
    </submittedName>
</protein>
<evidence type="ECO:0000313" key="2">
    <source>
        <dbReference type="Proteomes" id="UP000075880"/>
    </source>
</evidence>
<accession>A0AAG5D431</accession>
<keyword evidence="2" id="KW-1185">Reference proteome</keyword>